<reference evidence="2" key="1">
    <citation type="submission" date="2025-08" db="UniProtKB">
        <authorList>
            <consortium name="Ensembl"/>
        </authorList>
    </citation>
    <scope>IDENTIFICATION</scope>
</reference>
<sequence length="54" mass="6142">THSDVRLLFPDVSHFQFPLDTKHRGFRFRYGCEGPSHGGLPGATILCKATYFFL</sequence>
<dbReference type="Proteomes" id="UP000264820">
    <property type="component" value="Unplaced"/>
</dbReference>
<dbReference type="PROSITE" id="PS50254">
    <property type="entry name" value="REL_2"/>
    <property type="match status" value="1"/>
</dbReference>
<dbReference type="Ensembl" id="ENSHCOT00000024018.1">
    <property type="protein sequence ID" value="ENSHCOP00000015965.1"/>
    <property type="gene ID" value="ENSHCOG00000000524.1"/>
</dbReference>
<evidence type="ECO:0000313" key="3">
    <source>
        <dbReference type="Proteomes" id="UP000264820"/>
    </source>
</evidence>
<proteinExistence type="predicted"/>
<dbReference type="InterPro" id="IPR030492">
    <property type="entry name" value="RHD_CS"/>
</dbReference>
<name>A0A3Q3DMN6_HIPCM</name>
<protein>
    <recommendedName>
        <fullName evidence="1">RHD domain-containing protein</fullName>
    </recommendedName>
</protein>
<keyword evidence="3" id="KW-1185">Reference proteome</keyword>
<dbReference type="GO" id="GO:0003677">
    <property type="term" value="F:DNA binding"/>
    <property type="evidence" value="ECO:0007669"/>
    <property type="project" value="InterPro"/>
</dbReference>
<dbReference type="InterPro" id="IPR037059">
    <property type="entry name" value="RHD_DNA_bind_dom_sf"/>
</dbReference>
<dbReference type="SUPFAM" id="SSF49417">
    <property type="entry name" value="p53-like transcription factors"/>
    <property type="match status" value="1"/>
</dbReference>
<reference evidence="2" key="2">
    <citation type="submission" date="2025-09" db="UniProtKB">
        <authorList>
            <consortium name="Ensembl"/>
        </authorList>
    </citation>
    <scope>IDENTIFICATION</scope>
</reference>
<dbReference type="Pfam" id="PF00554">
    <property type="entry name" value="RHD_DNA_bind"/>
    <property type="match status" value="1"/>
</dbReference>
<evidence type="ECO:0000313" key="2">
    <source>
        <dbReference type="Ensembl" id="ENSHCOP00000015965.1"/>
    </source>
</evidence>
<dbReference type="InterPro" id="IPR011539">
    <property type="entry name" value="RHD_DNA_bind_dom"/>
</dbReference>
<dbReference type="InterPro" id="IPR008967">
    <property type="entry name" value="p53-like_TF_DNA-bd_sf"/>
</dbReference>
<dbReference type="GO" id="GO:0003700">
    <property type="term" value="F:DNA-binding transcription factor activity"/>
    <property type="evidence" value="ECO:0007669"/>
    <property type="project" value="InterPro"/>
</dbReference>
<evidence type="ECO:0000259" key="1">
    <source>
        <dbReference type="PROSITE" id="PS50254"/>
    </source>
</evidence>
<organism evidence="2 3">
    <name type="scientific">Hippocampus comes</name>
    <name type="common">Tiger tail seahorse</name>
    <dbReference type="NCBI Taxonomy" id="109280"/>
    <lineage>
        <taxon>Eukaryota</taxon>
        <taxon>Metazoa</taxon>
        <taxon>Chordata</taxon>
        <taxon>Craniata</taxon>
        <taxon>Vertebrata</taxon>
        <taxon>Euteleostomi</taxon>
        <taxon>Actinopterygii</taxon>
        <taxon>Neopterygii</taxon>
        <taxon>Teleostei</taxon>
        <taxon>Neoteleostei</taxon>
        <taxon>Acanthomorphata</taxon>
        <taxon>Syngnathiaria</taxon>
        <taxon>Syngnathiformes</taxon>
        <taxon>Syngnathoidei</taxon>
        <taxon>Syngnathidae</taxon>
        <taxon>Hippocampus</taxon>
    </lineage>
</organism>
<dbReference type="Gene3D" id="2.60.40.340">
    <property type="entry name" value="Rel homology domain (RHD), DNA-binding domain"/>
    <property type="match status" value="1"/>
</dbReference>
<feature type="domain" description="RHD" evidence="1">
    <location>
        <begin position="10"/>
        <end position="44"/>
    </location>
</feature>
<accession>A0A3Q3DMN6</accession>
<dbReference type="PROSITE" id="PS01204">
    <property type="entry name" value="REL_1"/>
    <property type="match status" value="1"/>
</dbReference>
<dbReference type="AlphaFoldDB" id="A0A3Q3DMN6"/>
<dbReference type="STRING" id="109280.ENSHCOP00000015965"/>